<dbReference type="Gene3D" id="3.30.450.20">
    <property type="entry name" value="PAS domain"/>
    <property type="match status" value="4"/>
</dbReference>
<dbReference type="InterPro" id="IPR004358">
    <property type="entry name" value="Sig_transdc_His_kin-like_C"/>
</dbReference>
<evidence type="ECO:0000259" key="7">
    <source>
        <dbReference type="PROSITE" id="PS50112"/>
    </source>
</evidence>
<dbReference type="CDD" id="cd00075">
    <property type="entry name" value="HATPase"/>
    <property type="match status" value="1"/>
</dbReference>
<dbReference type="InterPro" id="IPR001610">
    <property type="entry name" value="PAC"/>
</dbReference>
<dbReference type="EC" id="2.7.13.3" evidence="2"/>
<dbReference type="Pfam" id="PF08447">
    <property type="entry name" value="PAS_3"/>
    <property type="match status" value="1"/>
</dbReference>
<evidence type="ECO:0000259" key="6">
    <source>
        <dbReference type="PROSITE" id="PS50109"/>
    </source>
</evidence>
<evidence type="ECO:0000313" key="9">
    <source>
        <dbReference type="EMBL" id="QSW88433.1"/>
    </source>
</evidence>
<dbReference type="SUPFAM" id="SSF47384">
    <property type="entry name" value="Homodimeric domain of signal transducing histidine kinase"/>
    <property type="match status" value="1"/>
</dbReference>
<evidence type="ECO:0000256" key="2">
    <source>
        <dbReference type="ARBA" id="ARBA00012438"/>
    </source>
</evidence>
<dbReference type="InterPro" id="IPR003594">
    <property type="entry name" value="HATPase_dom"/>
</dbReference>
<dbReference type="CDD" id="cd00082">
    <property type="entry name" value="HisKA"/>
    <property type="match status" value="1"/>
</dbReference>
<evidence type="ECO:0000313" key="10">
    <source>
        <dbReference type="Proteomes" id="UP000663440"/>
    </source>
</evidence>
<dbReference type="RefSeq" id="WP_207295636.1">
    <property type="nucleotide sequence ID" value="NZ_CP071448.1"/>
</dbReference>
<keyword evidence="10" id="KW-1185">Reference proteome</keyword>
<dbReference type="SMART" id="SM00388">
    <property type="entry name" value="HisKA"/>
    <property type="match status" value="1"/>
</dbReference>
<dbReference type="SMART" id="SM00086">
    <property type="entry name" value="PAC"/>
    <property type="match status" value="2"/>
</dbReference>
<feature type="domain" description="PAS" evidence="7">
    <location>
        <begin position="565"/>
        <end position="637"/>
    </location>
</feature>
<name>A0ABX7QD43_9FLAO</name>
<dbReference type="SUPFAM" id="SSF55785">
    <property type="entry name" value="PYP-like sensor domain (PAS domain)"/>
    <property type="match status" value="3"/>
</dbReference>
<dbReference type="PANTHER" id="PTHR43304">
    <property type="entry name" value="PHYTOCHROME-LIKE PROTEIN CPH1"/>
    <property type="match status" value="1"/>
</dbReference>
<dbReference type="Gene3D" id="2.10.70.100">
    <property type="match status" value="1"/>
</dbReference>
<dbReference type="InterPro" id="IPR003661">
    <property type="entry name" value="HisK_dim/P_dom"/>
</dbReference>
<dbReference type="InterPro" id="IPR005467">
    <property type="entry name" value="His_kinase_dom"/>
</dbReference>
<dbReference type="Pfam" id="PF00512">
    <property type="entry name" value="HisKA"/>
    <property type="match status" value="1"/>
</dbReference>
<evidence type="ECO:0000259" key="8">
    <source>
        <dbReference type="PROSITE" id="PS50113"/>
    </source>
</evidence>
<reference evidence="9 10" key="1">
    <citation type="submission" date="2021-03" db="EMBL/GenBank/DDBJ databases">
        <title>Flavobacterium kribbensis sp. nov, an endophytic bacteria, isolated from soybean.</title>
        <authorList>
            <person name="Lee J."/>
            <person name="Seo J."/>
        </authorList>
    </citation>
    <scope>NUCLEOTIDE SEQUENCE [LARGE SCALE GENOMIC DNA]</scope>
    <source>
        <strain evidence="9 10">BB8</strain>
    </source>
</reference>
<accession>A0ABX7QD43</accession>
<evidence type="ECO:0000256" key="5">
    <source>
        <dbReference type="ARBA" id="ARBA00022777"/>
    </source>
</evidence>
<dbReference type="PRINTS" id="PR00344">
    <property type="entry name" value="BCTRLSENSOR"/>
</dbReference>
<evidence type="ECO:0000256" key="3">
    <source>
        <dbReference type="ARBA" id="ARBA00022553"/>
    </source>
</evidence>
<dbReference type="PANTHER" id="PTHR43304:SF1">
    <property type="entry name" value="PAC DOMAIN-CONTAINING PROTEIN"/>
    <property type="match status" value="1"/>
</dbReference>
<dbReference type="Gene3D" id="1.10.287.130">
    <property type="match status" value="1"/>
</dbReference>
<sequence>MAENTFSQTPAGGKYEQNLNNNELLELLQATIDSSLDMIQVFKAVRNEKHEIIDFIWILNNKTSEEFYGNVIGKSLLALNPGVVKEGIFETFKKVVETGDADQSVRHYVHEQFDGWFLQSTVKQGDGVATTTKDITEANAAKELVQTVFDVIINPISYHKAVRDSTGRIIDFELQLENQKAREHALDDRTGQRCSEAYPGIRDSLVFEKYCQVVETGASLDTEVELKLKGSNYWFHLLAAKLGDGLVASAADVTQRKHAEAEILRLKDEITQRTEEKYRMLFNSIDEGFSLLELIFNDDGKIVDYWHRDDNPSFIRMTGIKNPTNRRMSELVPDLEPAWHEMLEQVYYTGEPIRTEYKVQQLGRWYTCYLSRVGDSGSPFIAAVYDDITDRKQRELDQEFLLKLSDSLRTEITAGAVANRALQLLIDHMQLDRSYITSYCLDENRAYLNYQLGNDTVAPLPDHFVLSDYPEAFKAVSGETLVIEDELERQGLSKDEIKNSGKLGMRAMIAATVRRGSEKPLWSMAAVSSQARRWKNNEIRLVEEAAERTWAALERAEADESLRIAEERYRIALDSAKMGTWDWNVKDDQILWNEQHYLLLGLQPDQLLKPADYFLQFVYADDLEMVKNQLMQAFQYTGQYHAEAFRIIRPDGKIRWMSGYGRTVTWEQDRSARIVGVMFDITHRKLLEQQKEQFISIASHELRTPVTSIKSYAEILEDQFVENGDLQSAGLMRKMDIQIDRLTSLIYALLDSSLVTEGRLPLKKEEFDLNQLLIDTIENIQRIAGSHSIRMELEPDIRIFADEERIRQVLINLITNAVKYSPEAEKVIVHLASLTKEVRICVQDFGIGIDEQVQHHLFEPFFRSSDAAGFSGIGLGLFISAGIVRQHGGSIWVESRQGEGAKFCFTIPAPGS</sequence>
<dbReference type="InterPro" id="IPR003018">
    <property type="entry name" value="GAF"/>
</dbReference>
<dbReference type="SMART" id="SM00091">
    <property type="entry name" value="PAS"/>
    <property type="match status" value="1"/>
</dbReference>
<dbReference type="EMBL" id="CP071448">
    <property type="protein sequence ID" value="QSW88433.1"/>
    <property type="molecule type" value="Genomic_DNA"/>
</dbReference>
<keyword evidence="3" id="KW-0597">Phosphoprotein</keyword>
<comment type="catalytic activity">
    <reaction evidence="1">
        <text>ATP + protein L-histidine = ADP + protein N-phospho-L-histidine.</text>
        <dbReference type="EC" id="2.7.13.3"/>
    </reaction>
</comment>
<dbReference type="InterPro" id="IPR052162">
    <property type="entry name" value="Sensor_kinase/Photoreceptor"/>
</dbReference>
<dbReference type="InterPro" id="IPR035965">
    <property type="entry name" value="PAS-like_dom_sf"/>
</dbReference>
<dbReference type="InterPro" id="IPR029016">
    <property type="entry name" value="GAF-like_dom_sf"/>
</dbReference>
<dbReference type="CDD" id="cd00130">
    <property type="entry name" value="PAS"/>
    <property type="match status" value="1"/>
</dbReference>
<dbReference type="NCBIfam" id="TIGR00229">
    <property type="entry name" value="sensory_box"/>
    <property type="match status" value="1"/>
</dbReference>
<dbReference type="InterPro" id="IPR000014">
    <property type="entry name" value="PAS"/>
</dbReference>
<dbReference type="SUPFAM" id="SSF55874">
    <property type="entry name" value="ATPase domain of HSP90 chaperone/DNA topoisomerase II/histidine kinase"/>
    <property type="match status" value="1"/>
</dbReference>
<evidence type="ECO:0000256" key="4">
    <source>
        <dbReference type="ARBA" id="ARBA00022679"/>
    </source>
</evidence>
<dbReference type="PROSITE" id="PS50109">
    <property type="entry name" value="HIS_KIN"/>
    <property type="match status" value="1"/>
</dbReference>
<feature type="domain" description="Histidine kinase" evidence="6">
    <location>
        <begin position="697"/>
        <end position="911"/>
    </location>
</feature>
<dbReference type="InterPro" id="IPR036097">
    <property type="entry name" value="HisK_dim/P_sf"/>
</dbReference>
<dbReference type="Pfam" id="PF02518">
    <property type="entry name" value="HATPase_c"/>
    <property type="match status" value="1"/>
</dbReference>
<dbReference type="SMART" id="SM00065">
    <property type="entry name" value="GAF"/>
    <property type="match status" value="1"/>
</dbReference>
<dbReference type="PROSITE" id="PS50112">
    <property type="entry name" value="PAS"/>
    <property type="match status" value="1"/>
</dbReference>
<dbReference type="InterPro" id="IPR013655">
    <property type="entry name" value="PAS_fold_3"/>
</dbReference>
<feature type="domain" description="PAC" evidence="8">
    <location>
        <begin position="641"/>
        <end position="693"/>
    </location>
</feature>
<dbReference type="SMART" id="SM00387">
    <property type="entry name" value="HATPase_c"/>
    <property type="match status" value="1"/>
</dbReference>
<organism evidence="9 10">
    <name type="scientific">Flavobacterium endoglycinae</name>
    <dbReference type="NCBI Taxonomy" id="2816357"/>
    <lineage>
        <taxon>Bacteria</taxon>
        <taxon>Pseudomonadati</taxon>
        <taxon>Bacteroidota</taxon>
        <taxon>Flavobacteriia</taxon>
        <taxon>Flavobacteriales</taxon>
        <taxon>Flavobacteriaceae</taxon>
        <taxon>Flavobacterium</taxon>
    </lineage>
</organism>
<dbReference type="InterPro" id="IPR000700">
    <property type="entry name" value="PAS-assoc_C"/>
</dbReference>
<gene>
    <name evidence="9" type="ORF">J0383_19530</name>
</gene>
<keyword evidence="5" id="KW-0418">Kinase</keyword>
<dbReference type="InterPro" id="IPR036890">
    <property type="entry name" value="HATPase_C_sf"/>
</dbReference>
<dbReference type="SUPFAM" id="SSF55781">
    <property type="entry name" value="GAF domain-like"/>
    <property type="match status" value="1"/>
</dbReference>
<dbReference type="Gene3D" id="3.30.450.40">
    <property type="match status" value="1"/>
</dbReference>
<proteinExistence type="predicted"/>
<dbReference type="Gene3D" id="3.30.565.10">
    <property type="entry name" value="Histidine kinase-like ATPase, C-terminal domain"/>
    <property type="match status" value="1"/>
</dbReference>
<keyword evidence="4" id="KW-0808">Transferase</keyword>
<dbReference type="Proteomes" id="UP000663440">
    <property type="component" value="Chromosome"/>
</dbReference>
<dbReference type="PROSITE" id="PS50113">
    <property type="entry name" value="PAC"/>
    <property type="match status" value="1"/>
</dbReference>
<protein>
    <recommendedName>
        <fullName evidence="2">histidine kinase</fullName>
        <ecNumber evidence="2">2.7.13.3</ecNumber>
    </recommendedName>
</protein>
<evidence type="ECO:0000256" key="1">
    <source>
        <dbReference type="ARBA" id="ARBA00000085"/>
    </source>
</evidence>